<dbReference type="AlphaFoldDB" id="A0A3B0TB43"/>
<gene>
    <name evidence="2" type="ORF">MNBD_ACTINO02-2870</name>
</gene>
<dbReference type="PROSITE" id="PS51257">
    <property type="entry name" value="PROKAR_LIPOPROTEIN"/>
    <property type="match status" value="1"/>
</dbReference>
<proteinExistence type="predicted"/>
<feature type="compositionally biased region" description="Pro residues" evidence="1">
    <location>
        <begin position="45"/>
        <end position="58"/>
    </location>
</feature>
<feature type="region of interest" description="Disordered" evidence="1">
    <location>
        <begin position="21"/>
        <end position="70"/>
    </location>
</feature>
<feature type="non-terminal residue" evidence="2">
    <location>
        <position position="397"/>
    </location>
</feature>
<dbReference type="EMBL" id="UOEK01000335">
    <property type="protein sequence ID" value="VAW06054.1"/>
    <property type="molecule type" value="Genomic_DNA"/>
</dbReference>
<protein>
    <submittedName>
        <fullName evidence="2">Uncharacterized protein</fullName>
    </submittedName>
</protein>
<evidence type="ECO:0000313" key="2">
    <source>
        <dbReference type="EMBL" id="VAW06054.1"/>
    </source>
</evidence>
<evidence type="ECO:0000256" key="1">
    <source>
        <dbReference type="SAM" id="MobiDB-lite"/>
    </source>
</evidence>
<name>A0A3B0TB43_9ZZZZ</name>
<feature type="compositionally biased region" description="Low complexity" evidence="1">
    <location>
        <begin position="23"/>
        <end position="44"/>
    </location>
</feature>
<sequence length="397" mass="43359">MRLILLAVGTILIVGACAGDQDTSTSTVPTAPPAATTTTAAPATTTPPPVTTTAPLPPASTSTTLTPTPLPPVPALLTFDGPEEVVFDWTTDACDARDIPDLPARAFRDANGLVSLLSAHPINRRSTGPTLNDVTRDCEPIFKATRSGDPAQFTDQEWIASVYTEDGETIYALVHNEYQGWSRGDCAGSENFNCWYNSITSLISTDGGKTFTYPRPPPEHLVASLPYPYIPDSAAVGVFSPSNIVRDTEGFYYALVKVGANRTGRQTVCLMRTDSLDDPTSWRFWNGTAFDGIFVNPYTDKPESPSKNKCPALAFNEIGAQMIESLTWNTFLNQWVLVGISADTIDGREVWGFYYSYSTDLINWTRRELLIEIALPWTVESPGTDVFYLYPSLLDPN</sequence>
<accession>A0A3B0TB43</accession>
<organism evidence="2">
    <name type="scientific">hydrothermal vent metagenome</name>
    <dbReference type="NCBI Taxonomy" id="652676"/>
    <lineage>
        <taxon>unclassified sequences</taxon>
        <taxon>metagenomes</taxon>
        <taxon>ecological metagenomes</taxon>
    </lineage>
</organism>
<reference evidence="2" key="1">
    <citation type="submission" date="2018-06" db="EMBL/GenBank/DDBJ databases">
        <authorList>
            <person name="Zhirakovskaya E."/>
        </authorList>
    </citation>
    <scope>NUCLEOTIDE SEQUENCE</scope>
</reference>